<dbReference type="SUPFAM" id="SSF54001">
    <property type="entry name" value="Cysteine proteinases"/>
    <property type="match status" value="1"/>
</dbReference>
<dbReference type="GO" id="GO:0006508">
    <property type="term" value="P:proteolysis"/>
    <property type="evidence" value="ECO:0007669"/>
    <property type="project" value="UniProtKB-KW"/>
</dbReference>
<dbReference type="STRING" id="659014.SAMN04487996_12215"/>
<dbReference type="InterPro" id="IPR038765">
    <property type="entry name" value="Papain-like_cys_pep_sf"/>
</dbReference>
<reference evidence="3" key="1">
    <citation type="submission" date="2016-10" db="EMBL/GenBank/DDBJ databases">
        <authorList>
            <person name="Varghese N."/>
            <person name="Submissions S."/>
        </authorList>
    </citation>
    <scope>NUCLEOTIDE SEQUENCE [LARGE SCALE GENOMIC DNA]</scope>
    <source>
        <strain evidence="3">DSM 25329</strain>
    </source>
</reference>
<dbReference type="Pfam" id="PF08379">
    <property type="entry name" value="Bact_transglu_N"/>
    <property type="match status" value="1"/>
</dbReference>
<dbReference type="EMBL" id="FNAN01000022">
    <property type="protein sequence ID" value="SDG70308.1"/>
    <property type="molecule type" value="Genomic_DNA"/>
</dbReference>
<evidence type="ECO:0000313" key="2">
    <source>
        <dbReference type="EMBL" id="SDG70308.1"/>
    </source>
</evidence>
<dbReference type="AlphaFoldDB" id="A0A1G7WED8"/>
<organism evidence="2 3">
    <name type="scientific">Dyadobacter soli</name>
    <dbReference type="NCBI Taxonomy" id="659014"/>
    <lineage>
        <taxon>Bacteria</taxon>
        <taxon>Pseudomonadati</taxon>
        <taxon>Bacteroidota</taxon>
        <taxon>Cytophagia</taxon>
        <taxon>Cytophagales</taxon>
        <taxon>Spirosomataceae</taxon>
        <taxon>Dyadobacter</taxon>
    </lineage>
</organism>
<dbReference type="Proteomes" id="UP000198748">
    <property type="component" value="Unassembled WGS sequence"/>
</dbReference>
<dbReference type="Pfam" id="PF01841">
    <property type="entry name" value="Transglut_core"/>
    <property type="match status" value="1"/>
</dbReference>
<proteinExistence type="predicted"/>
<protein>
    <submittedName>
        <fullName evidence="2">Transglutaminase-like enzyme, putative cysteine protease</fullName>
    </submittedName>
</protein>
<accession>A0A1G7WED8</accession>
<dbReference type="InterPro" id="IPR013589">
    <property type="entry name" value="Bac_transglu_N"/>
</dbReference>
<dbReference type="PANTHER" id="PTHR33490">
    <property type="entry name" value="BLR5614 PROTEIN-RELATED"/>
    <property type="match status" value="1"/>
</dbReference>
<name>A0A1G7WED8_9BACT</name>
<dbReference type="InterPro" id="IPR002931">
    <property type="entry name" value="Transglutaminase-like"/>
</dbReference>
<dbReference type="PANTHER" id="PTHR33490:SF1">
    <property type="entry name" value="SLL1233 PROTEIN"/>
    <property type="match status" value="1"/>
</dbReference>
<evidence type="ECO:0000313" key="3">
    <source>
        <dbReference type="Proteomes" id="UP000198748"/>
    </source>
</evidence>
<dbReference type="OrthoDB" id="9804872at2"/>
<dbReference type="Gene3D" id="3.10.620.30">
    <property type="match status" value="1"/>
</dbReference>
<gene>
    <name evidence="2" type="ORF">SAMN04487996_12215</name>
</gene>
<dbReference type="SMART" id="SM00460">
    <property type="entry name" value="TGc"/>
    <property type="match status" value="1"/>
</dbReference>
<sequence>MTRVSVKHRIDYRYDHKVLLSPHRFRLAPQRDTQAVIEGYSFVLRPANRLYWQHDVYGNKMARADFDETTDFMSVDVTLEIKLTGFNPFDVLVDDESQYFPFLYPSIVKNALLPYLQIVDRSSALTAFVGCAEKFHGETLSFLVQLNQHICNYIRYVQRVEPGVQSCEMTLRTRTGSCRDSAWLMVQVLRRLGLASRFVSGYLIQLGTTSGDSVELHAWAEVFIPGASWIGLDTTSGLFTSEGHIPLAIGPGPAQVAPVEGLTEQCSASMTYQFKVESSKYL</sequence>
<dbReference type="GO" id="GO:0008233">
    <property type="term" value="F:peptidase activity"/>
    <property type="evidence" value="ECO:0007669"/>
    <property type="project" value="UniProtKB-KW"/>
</dbReference>
<dbReference type="RefSeq" id="WP_090156652.1">
    <property type="nucleotide sequence ID" value="NZ_FNAN01000022.1"/>
</dbReference>
<feature type="domain" description="Transglutaminase-like" evidence="1">
    <location>
        <begin position="170"/>
        <end position="236"/>
    </location>
</feature>
<keyword evidence="2" id="KW-0645">Protease</keyword>
<evidence type="ECO:0000259" key="1">
    <source>
        <dbReference type="SMART" id="SM00460"/>
    </source>
</evidence>
<keyword evidence="2" id="KW-0378">Hydrolase</keyword>
<keyword evidence="3" id="KW-1185">Reference proteome</keyword>